<dbReference type="InterPro" id="IPR039421">
    <property type="entry name" value="Type_1_exporter"/>
</dbReference>
<comment type="caution">
    <text evidence="11">The sequence shown here is derived from an EMBL/GenBank/DDBJ whole genome shotgun (WGS) entry which is preliminary data.</text>
</comment>
<keyword evidence="7 8" id="KW-0472">Membrane</keyword>
<evidence type="ECO:0000313" key="11">
    <source>
        <dbReference type="EMBL" id="MBK1715555.1"/>
    </source>
</evidence>
<evidence type="ECO:0000256" key="7">
    <source>
        <dbReference type="ARBA" id="ARBA00023136"/>
    </source>
</evidence>
<dbReference type="PANTHER" id="PTHR24221">
    <property type="entry name" value="ATP-BINDING CASSETTE SUB-FAMILY B"/>
    <property type="match status" value="1"/>
</dbReference>
<proteinExistence type="predicted"/>
<keyword evidence="12" id="KW-1185">Reference proteome</keyword>
<evidence type="ECO:0000256" key="2">
    <source>
        <dbReference type="ARBA" id="ARBA00022475"/>
    </source>
</evidence>
<reference evidence="11" key="1">
    <citation type="submission" date="2017-08" db="EMBL/GenBank/DDBJ databases">
        <authorList>
            <person name="Imhoff J.F."/>
            <person name="Rahn T."/>
            <person name="Kuenzel S."/>
            <person name="Neulinger S.C."/>
        </authorList>
    </citation>
    <scope>NUCLEOTIDE SEQUENCE</scope>
    <source>
        <strain evidence="11">IM 151</strain>
    </source>
</reference>
<feature type="transmembrane region" description="Helical" evidence="8">
    <location>
        <begin position="149"/>
        <end position="166"/>
    </location>
</feature>
<dbReference type="Pfam" id="PF00005">
    <property type="entry name" value="ABC_tran"/>
    <property type="match status" value="1"/>
</dbReference>
<sequence>MDPVRRRIDAAMAIAAVGVLLGMAALAALALVVGALQREPARLPVAELLAAALCTVGAYGLRLLAFNRSHYAAFRLETLLRARLAEHVARLSLGEVQRLGAGALAKVVQDDVGALHVFVADSTPLYARAYVAPLATLLVLLVLDWRLALGASAVLVLGVAVMSLAMRGRGEMSRRYHAAREQVSAAIVEFLQAMPVVRSFDTGRATFGRYERALAAYLEMLVLWYRAAGFTARFSMAVLGPLPTLLVLFALGLWLTQHASLAFDRWLGVLLLGTGMAEALMPLMALMHMVDKAKLSAARIQEVLALAPLPLPAPGREQAPSDAGVVFDAVSFAYDPDSAAALEGVSFRVEPGTVTALVGPSGAGKTTVARLIPRFWDVQRGAVRVGGVDVRRMTPQTLMSQVAFVFQDAFLFADTIAANIRLGRPEATPEQVQAAARAAQAHDFIAALPQAYDTPVGERGVFLSGGQRQRLTIARAILQDRPILVLDEATAFADPENEAAIVRALSALMRGRTVIMVAHRLATIRDADQILVFDRGRLVEAGRHDDLLPRAGLYARLWRHHEDAQHWALRSSGAQAPAAGEGA</sequence>
<feature type="transmembrane region" description="Helical" evidence="8">
    <location>
        <begin position="125"/>
        <end position="143"/>
    </location>
</feature>
<dbReference type="Proteomes" id="UP001041814">
    <property type="component" value="Unassembled WGS sequence"/>
</dbReference>
<dbReference type="RefSeq" id="WP_200228530.1">
    <property type="nucleotide sequence ID" value="NZ_NRRT01000021.1"/>
</dbReference>
<dbReference type="GO" id="GO:0005524">
    <property type="term" value="F:ATP binding"/>
    <property type="evidence" value="ECO:0007669"/>
    <property type="project" value="UniProtKB-KW"/>
</dbReference>
<dbReference type="InterPro" id="IPR003593">
    <property type="entry name" value="AAA+_ATPase"/>
</dbReference>
<evidence type="ECO:0000256" key="5">
    <source>
        <dbReference type="ARBA" id="ARBA00022840"/>
    </source>
</evidence>
<feature type="transmembrane region" description="Helical" evidence="8">
    <location>
        <begin position="266"/>
        <end position="286"/>
    </location>
</feature>
<feature type="transmembrane region" description="Helical" evidence="8">
    <location>
        <begin position="234"/>
        <end position="254"/>
    </location>
</feature>
<evidence type="ECO:0000256" key="6">
    <source>
        <dbReference type="ARBA" id="ARBA00022989"/>
    </source>
</evidence>
<dbReference type="Pfam" id="PF00664">
    <property type="entry name" value="ABC_membrane"/>
    <property type="match status" value="1"/>
</dbReference>
<keyword evidence="4" id="KW-0547">Nucleotide-binding</keyword>
<dbReference type="InterPro" id="IPR017871">
    <property type="entry name" value="ABC_transporter-like_CS"/>
</dbReference>
<dbReference type="PROSITE" id="PS00211">
    <property type="entry name" value="ABC_TRANSPORTER_1"/>
    <property type="match status" value="1"/>
</dbReference>
<name>A0ABS1E0Z4_RUBGE</name>
<protein>
    <submittedName>
        <fullName evidence="11">ABC transporter ATP-binding protein/permease</fullName>
    </submittedName>
</protein>
<evidence type="ECO:0000256" key="8">
    <source>
        <dbReference type="SAM" id="Phobius"/>
    </source>
</evidence>
<feature type="domain" description="ABC transmembrane type-1" evidence="10">
    <location>
        <begin position="10"/>
        <end position="292"/>
    </location>
</feature>
<gene>
    <name evidence="11" type="ORF">CKO43_22645</name>
</gene>
<keyword evidence="2" id="KW-1003">Cell membrane</keyword>
<dbReference type="InterPro" id="IPR003439">
    <property type="entry name" value="ABC_transporter-like_ATP-bd"/>
</dbReference>
<feature type="transmembrane region" description="Helical" evidence="8">
    <location>
        <begin position="48"/>
        <end position="65"/>
    </location>
</feature>
<dbReference type="SUPFAM" id="SSF90123">
    <property type="entry name" value="ABC transporter transmembrane region"/>
    <property type="match status" value="1"/>
</dbReference>
<dbReference type="Gene3D" id="1.20.1560.10">
    <property type="entry name" value="ABC transporter type 1, transmembrane domain"/>
    <property type="match status" value="1"/>
</dbReference>
<reference evidence="11" key="2">
    <citation type="journal article" date="2020" name="Microorganisms">
        <title>Osmotic Adaptation and Compatible Solute Biosynthesis of Phototrophic Bacteria as Revealed from Genome Analyses.</title>
        <authorList>
            <person name="Imhoff J.F."/>
            <person name="Rahn T."/>
            <person name="Kunzel S."/>
            <person name="Keller A."/>
            <person name="Neulinger S.C."/>
        </authorList>
    </citation>
    <scope>NUCLEOTIDE SEQUENCE</scope>
    <source>
        <strain evidence="11">IM 151</strain>
    </source>
</reference>
<dbReference type="SMART" id="SM00382">
    <property type="entry name" value="AAA"/>
    <property type="match status" value="1"/>
</dbReference>
<dbReference type="PROSITE" id="PS50893">
    <property type="entry name" value="ABC_TRANSPORTER_2"/>
    <property type="match status" value="1"/>
</dbReference>
<dbReference type="EMBL" id="NRRU01000132">
    <property type="protein sequence ID" value="MBK1715555.1"/>
    <property type="molecule type" value="Genomic_DNA"/>
</dbReference>
<accession>A0ABS1E0Z4</accession>
<dbReference type="PANTHER" id="PTHR24221:SF654">
    <property type="entry name" value="ATP-BINDING CASSETTE SUB-FAMILY B MEMBER 6"/>
    <property type="match status" value="1"/>
</dbReference>
<comment type="subcellular location">
    <subcellularLocation>
        <location evidence="1">Cell membrane</location>
        <topology evidence="1">Multi-pass membrane protein</topology>
    </subcellularLocation>
</comment>
<dbReference type="InterPro" id="IPR011527">
    <property type="entry name" value="ABC1_TM_dom"/>
</dbReference>
<evidence type="ECO:0000259" key="10">
    <source>
        <dbReference type="PROSITE" id="PS50929"/>
    </source>
</evidence>
<evidence type="ECO:0000259" key="9">
    <source>
        <dbReference type="PROSITE" id="PS50893"/>
    </source>
</evidence>
<organism evidence="11 12">
    <name type="scientific">Rubrivivax gelatinosus</name>
    <name type="common">Rhodocyclus gelatinosus</name>
    <name type="synonym">Rhodopseudomonas gelatinosa</name>
    <dbReference type="NCBI Taxonomy" id="28068"/>
    <lineage>
        <taxon>Bacteria</taxon>
        <taxon>Pseudomonadati</taxon>
        <taxon>Pseudomonadota</taxon>
        <taxon>Betaproteobacteria</taxon>
        <taxon>Burkholderiales</taxon>
        <taxon>Sphaerotilaceae</taxon>
        <taxon>Rubrivivax</taxon>
    </lineage>
</organism>
<evidence type="ECO:0000256" key="3">
    <source>
        <dbReference type="ARBA" id="ARBA00022692"/>
    </source>
</evidence>
<dbReference type="InterPro" id="IPR027417">
    <property type="entry name" value="P-loop_NTPase"/>
</dbReference>
<keyword evidence="3 8" id="KW-0812">Transmembrane</keyword>
<evidence type="ECO:0000313" key="12">
    <source>
        <dbReference type="Proteomes" id="UP001041814"/>
    </source>
</evidence>
<dbReference type="Gene3D" id="3.40.50.300">
    <property type="entry name" value="P-loop containing nucleotide triphosphate hydrolases"/>
    <property type="match status" value="1"/>
</dbReference>
<keyword evidence="6 8" id="KW-1133">Transmembrane helix</keyword>
<evidence type="ECO:0000256" key="4">
    <source>
        <dbReference type="ARBA" id="ARBA00022741"/>
    </source>
</evidence>
<dbReference type="InterPro" id="IPR036640">
    <property type="entry name" value="ABC1_TM_sf"/>
</dbReference>
<dbReference type="SUPFAM" id="SSF52540">
    <property type="entry name" value="P-loop containing nucleoside triphosphate hydrolases"/>
    <property type="match status" value="1"/>
</dbReference>
<feature type="transmembrane region" description="Helical" evidence="8">
    <location>
        <begin position="12"/>
        <end position="36"/>
    </location>
</feature>
<keyword evidence="5 11" id="KW-0067">ATP-binding</keyword>
<feature type="domain" description="ABC transporter" evidence="9">
    <location>
        <begin position="325"/>
        <end position="560"/>
    </location>
</feature>
<dbReference type="PROSITE" id="PS50929">
    <property type="entry name" value="ABC_TM1F"/>
    <property type="match status" value="1"/>
</dbReference>
<evidence type="ECO:0000256" key="1">
    <source>
        <dbReference type="ARBA" id="ARBA00004651"/>
    </source>
</evidence>